<evidence type="ECO:0000313" key="2">
    <source>
        <dbReference type="EMBL" id="OIW32038.1"/>
    </source>
</evidence>
<dbReference type="Proteomes" id="UP000182658">
    <property type="component" value="Unassembled WGS sequence"/>
</dbReference>
<dbReference type="AlphaFoldDB" id="A0A1J7IX15"/>
<accession>A0A1J7IX15</accession>
<proteinExistence type="predicted"/>
<dbReference type="InParanoid" id="A0A1J7IX15"/>
<gene>
    <name evidence="2" type="ORF">CONLIGDRAFT_712446</name>
</gene>
<feature type="chain" id="PRO_5011955849" evidence="1">
    <location>
        <begin position="24"/>
        <end position="189"/>
    </location>
</feature>
<keyword evidence="1" id="KW-0732">Signal</keyword>
<protein>
    <submittedName>
        <fullName evidence="2">Uncharacterized protein</fullName>
    </submittedName>
</protein>
<keyword evidence="3" id="KW-1185">Reference proteome</keyword>
<feature type="signal peptide" evidence="1">
    <location>
        <begin position="1"/>
        <end position="23"/>
    </location>
</feature>
<reference evidence="2 3" key="1">
    <citation type="submission" date="2016-10" db="EMBL/GenBank/DDBJ databases">
        <title>Draft genome sequence of Coniochaeta ligniaria NRRL30616, a lignocellulolytic fungus for bioabatement of inhibitors in plant biomass hydrolysates.</title>
        <authorList>
            <consortium name="DOE Joint Genome Institute"/>
            <person name="Jimenez D.J."/>
            <person name="Hector R.E."/>
            <person name="Riley R."/>
            <person name="Sun H."/>
            <person name="Grigoriev I.V."/>
            <person name="Van Elsas J.D."/>
            <person name="Nichols N.N."/>
        </authorList>
    </citation>
    <scope>NUCLEOTIDE SEQUENCE [LARGE SCALE GENOMIC DNA]</scope>
    <source>
        <strain evidence="2 3">NRRL 30616</strain>
    </source>
</reference>
<dbReference type="EMBL" id="KV875095">
    <property type="protein sequence ID" value="OIW32038.1"/>
    <property type="molecule type" value="Genomic_DNA"/>
</dbReference>
<sequence>MTLFGAMYAQGIVSLAFLSLTSTSQLEHTHMTLPAFQDDDECVSKSFALRNLTALAPQVVIDESNPDNNAVVFQLFNPITKVSGECAAHGATLAPDKATGNPELWYNCFVESRDPSITVQFQFDSASYQLTVNETWLCEEDEVDGIFQVEFQASGSRNLTFTCNDKGSQHVCLDESDVDIDVAVSAIPL</sequence>
<organism evidence="2 3">
    <name type="scientific">Coniochaeta ligniaria NRRL 30616</name>
    <dbReference type="NCBI Taxonomy" id="1408157"/>
    <lineage>
        <taxon>Eukaryota</taxon>
        <taxon>Fungi</taxon>
        <taxon>Dikarya</taxon>
        <taxon>Ascomycota</taxon>
        <taxon>Pezizomycotina</taxon>
        <taxon>Sordariomycetes</taxon>
        <taxon>Sordariomycetidae</taxon>
        <taxon>Coniochaetales</taxon>
        <taxon>Coniochaetaceae</taxon>
        <taxon>Coniochaeta</taxon>
    </lineage>
</organism>
<evidence type="ECO:0000313" key="3">
    <source>
        <dbReference type="Proteomes" id="UP000182658"/>
    </source>
</evidence>
<evidence type="ECO:0000256" key="1">
    <source>
        <dbReference type="SAM" id="SignalP"/>
    </source>
</evidence>
<dbReference type="OrthoDB" id="3727384at2759"/>
<name>A0A1J7IX15_9PEZI</name>